<dbReference type="Pfam" id="PF05724">
    <property type="entry name" value="TPMT"/>
    <property type="match status" value="3"/>
</dbReference>
<dbReference type="PANTHER" id="PTHR10259">
    <property type="entry name" value="THIOPURINE S-METHYLTRANSFERASE"/>
    <property type="match status" value="1"/>
</dbReference>
<reference evidence="9" key="1">
    <citation type="submission" date="2022-03" db="EMBL/GenBank/DDBJ databases">
        <authorList>
            <person name="Martin C."/>
        </authorList>
    </citation>
    <scope>NUCLEOTIDE SEQUENCE</scope>
</reference>
<sequence length="697" mass="80615">MIHRPRLENQNQNKFNQDCDCDEVNQLFLKYVDKLVSGRTVATILFPLCSKDKGMKWLAEKGHCAVGVEIQEEAIRDFFKESKLDFTERKAPDDDIIIFESVKKDLKGVIKIYCCDIFHFKREYEGVFDGIWDRGGFVAVQRADVNMYVDMLKQLMSPSCNILLNILKYERTKYKGPPHHHTEEEVVSLFGEEYTVTCVHSHTSPAPQFNLEEVDRRCLLVSHKEHSIASNRNLSEYWRTCWEKGTLHWHKNDVHKYLKKYLKTLTRGKPTLRILVPLCGKAVDMKWLSDQGYTVVGVETEEIAAKTYFEEQEIPYTVSKDKTLGCPLYSSEDNLTRIYCCDFLKFDRDVEGQFDAVWDRGAFVAIEPSDRPRYCQVLLSLMRSDVVCLLVSYEYDYTKYNGPPHHVADGQLQELFGADCDVLRLELNDSFGEQHRAWRLSAFHQKVHSLQKRKIQNMSTARAALEWNKAWTSWDPDRVPFHKVDVHEALETYIEPLTDGRTELKIFVPLCGKSVDLKWLCDRGHHVVGVEIAELAIQQFSEEQGIEFKSQPIGPIEGTVYKSIDGKLEILSCDLFSISRQVIGGFDAVWDRGSLVAINRDQRKEYSQLMHSLVKDDGKYLITASQYDMDQYSGPPHCVTPADMETLYGEKFEIEILKEFNMPSFGMEEYTMRYYLLSRSCVDVGPSPAKKTKYFKT</sequence>
<organism evidence="9 10">
    <name type="scientific">Owenia fusiformis</name>
    <name type="common">Polychaete worm</name>
    <dbReference type="NCBI Taxonomy" id="6347"/>
    <lineage>
        <taxon>Eukaryota</taxon>
        <taxon>Metazoa</taxon>
        <taxon>Spiralia</taxon>
        <taxon>Lophotrochozoa</taxon>
        <taxon>Annelida</taxon>
        <taxon>Polychaeta</taxon>
        <taxon>Sedentaria</taxon>
        <taxon>Canalipalpata</taxon>
        <taxon>Sabellida</taxon>
        <taxon>Oweniida</taxon>
        <taxon>Oweniidae</taxon>
        <taxon>Owenia</taxon>
    </lineage>
</organism>
<dbReference type="GO" id="GO:0005737">
    <property type="term" value="C:cytoplasm"/>
    <property type="evidence" value="ECO:0007669"/>
    <property type="project" value="UniProtKB-SubCell"/>
</dbReference>
<dbReference type="GO" id="GO:0032259">
    <property type="term" value="P:methylation"/>
    <property type="evidence" value="ECO:0007669"/>
    <property type="project" value="UniProtKB-KW"/>
</dbReference>
<evidence type="ECO:0000256" key="5">
    <source>
        <dbReference type="ARBA" id="ARBA00022490"/>
    </source>
</evidence>
<dbReference type="EC" id="2.1.1.67" evidence="4"/>
<dbReference type="PROSITE" id="PS51585">
    <property type="entry name" value="SAM_MT_TPMT"/>
    <property type="match status" value="3"/>
</dbReference>
<evidence type="ECO:0000256" key="4">
    <source>
        <dbReference type="ARBA" id="ARBA00011905"/>
    </source>
</evidence>
<comment type="similarity">
    <text evidence="3">Belongs to the class I-like SAM-binding methyltransferase superfamily. TPMT family.</text>
</comment>
<protein>
    <recommendedName>
        <fullName evidence="4">thiopurine S-methyltransferase</fullName>
        <ecNumber evidence="4">2.1.1.67</ecNumber>
    </recommendedName>
</protein>
<dbReference type="InterPro" id="IPR029063">
    <property type="entry name" value="SAM-dependent_MTases_sf"/>
</dbReference>
<accession>A0A8S4N6T6</accession>
<comment type="subcellular location">
    <subcellularLocation>
        <location evidence="2">Cytoplasm</location>
    </subcellularLocation>
</comment>
<keyword evidence="5" id="KW-0963">Cytoplasm</keyword>
<dbReference type="PANTHER" id="PTHR10259:SF11">
    <property type="entry name" value="THIOPURINE S-METHYLTRANSFERASE"/>
    <property type="match status" value="1"/>
</dbReference>
<dbReference type="InterPro" id="IPR008854">
    <property type="entry name" value="TPMT"/>
</dbReference>
<keyword evidence="8" id="KW-0949">S-adenosyl-L-methionine</keyword>
<proteinExistence type="inferred from homology"/>
<comment type="catalytic activity">
    <reaction evidence="1">
        <text>S-adenosyl-L-methionine + a thiopurine = S-adenosyl-L-homocysteine + a thiopurine S-methylether.</text>
        <dbReference type="EC" id="2.1.1.67"/>
    </reaction>
</comment>
<dbReference type="EMBL" id="CAIIXF020000001">
    <property type="protein sequence ID" value="CAH1776284.1"/>
    <property type="molecule type" value="Genomic_DNA"/>
</dbReference>
<dbReference type="OrthoDB" id="276151at2759"/>
<keyword evidence="10" id="KW-1185">Reference proteome</keyword>
<dbReference type="AlphaFoldDB" id="A0A8S4N6T6"/>
<dbReference type="SUPFAM" id="SSF53335">
    <property type="entry name" value="S-adenosyl-L-methionine-dependent methyltransferases"/>
    <property type="match status" value="3"/>
</dbReference>
<comment type="caution">
    <text evidence="9">The sequence shown here is derived from an EMBL/GenBank/DDBJ whole genome shotgun (WGS) entry which is preliminary data.</text>
</comment>
<evidence type="ECO:0000256" key="8">
    <source>
        <dbReference type="ARBA" id="ARBA00022691"/>
    </source>
</evidence>
<dbReference type="FunFam" id="3.40.50.150:FF:000101">
    <property type="entry name" value="Thiopurine S-methyltransferase"/>
    <property type="match status" value="3"/>
</dbReference>
<dbReference type="GO" id="GO:0008119">
    <property type="term" value="F:thiopurine S-methyltransferase activity"/>
    <property type="evidence" value="ECO:0007669"/>
    <property type="project" value="UniProtKB-EC"/>
</dbReference>
<dbReference type="Gene3D" id="3.40.50.150">
    <property type="entry name" value="Vaccinia Virus protein VP39"/>
    <property type="match status" value="3"/>
</dbReference>
<dbReference type="Proteomes" id="UP000749559">
    <property type="component" value="Unassembled WGS sequence"/>
</dbReference>
<evidence type="ECO:0000256" key="6">
    <source>
        <dbReference type="ARBA" id="ARBA00022603"/>
    </source>
</evidence>
<evidence type="ECO:0000313" key="10">
    <source>
        <dbReference type="Proteomes" id="UP000749559"/>
    </source>
</evidence>
<gene>
    <name evidence="9" type="ORF">OFUS_LOCUS3473</name>
</gene>
<name>A0A8S4N6T6_OWEFU</name>
<evidence type="ECO:0000256" key="7">
    <source>
        <dbReference type="ARBA" id="ARBA00022679"/>
    </source>
</evidence>
<keyword evidence="6" id="KW-0489">Methyltransferase</keyword>
<evidence type="ECO:0000256" key="2">
    <source>
        <dbReference type="ARBA" id="ARBA00004496"/>
    </source>
</evidence>
<keyword evidence="7" id="KW-0808">Transferase</keyword>
<evidence type="ECO:0000256" key="1">
    <source>
        <dbReference type="ARBA" id="ARBA00000903"/>
    </source>
</evidence>
<evidence type="ECO:0000256" key="3">
    <source>
        <dbReference type="ARBA" id="ARBA00008145"/>
    </source>
</evidence>
<evidence type="ECO:0000313" key="9">
    <source>
        <dbReference type="EMBL" id="CAH1776284.1"/>
    </source>
</evidence>